<dbReference type="Proteomes" id="UP000268059">
    <property type="component" value="Chromosome"/>
</dbReference>
<dbReference type="GO" id="GO:0016616">
    <property type="term" value="F:oxidoreductase activity, acting on the CH-OH group of donors, NAD or NADP as acceptor"/>
    <property type="evidence" value="ECO:0007669"/>
    <property type="project" value="InterPro"/>
</dbReference>
<feature type="domain" description="D-isomer specific 2-hydroxyacid dehydrogenase NAD-binding" evidence="6">
    <location>
        <begin position="110"/>
        <end position="284"/>
    </location>
</feature>
<dbReference type="PROSITE" id="PS00671">
    <property type="entry name" value="D_2_HYDROXYACID_DH_3"/>
    <property type="match status" value="1"/>
</dbReference>
<evidence type="ECO:0000313" key="7">
    <source>
        <dbReference type="EMBL" id="BBH27211.1"/>
    </source>
</evidence>
<evidence type="ECO:0000256" key="1">
    <source>
        <dbReference type="ARBA" id="ARBA00005854"/>
    </source>
</evidence>
<evidence type="ECO:0000256" key="2">
    <source>
        <dbReference type="ARBA" id="ARBA00023002"/>
    </source>
</evidence>
<proteinExistence type="inferred from homology"/>
<gene>
    <name evidence="7" type="ORF">SG0102_21450</name>
</gene>
<dbReference type="FunCoup" id="A0A3G9JMH6">
    <property type="interactions" value="206"/>
</dbReference>
<dbReference type="InterPro" id="IPR006140">
    <property type="entry name" value="D-isomer_DH_NAD-bd"/>
</dbReference>
<dbReference type="PANTHER" id="PTHR43761">
    <property type="entry name" value="D-ISOMER SPECIFIC 2-HYDROXYACID DEHYDROGENASE FAMILY PROTEIN (AFU_ORTHOLOGUE AFUA_1G13630)"/>
    <property type="match status" value="1"/>
</dbReference>
<evidence type="ECO:0000259" key="5">
    <source>
        <dbReference type="Pfam" id="PF00389"/>
    </source>
</evidence>
<evidence type="ECO:0000256" key="4">
    <source>
        <dbReference type="RuleBase" id="RU003719"/>
    </source>
</evidence>
<dbReference type="OrthoDB" id="9805416at2"/>
<comment type="similarity">
    <text evidence="1 4">Belongs to the D-isomer specific 2-hydroxyacid dehydrogenase family.</text>
</comment>
<dbReference type="RefSeq" id="WP_125119961.1">
    <property type="nucleotide sequence ID" value="NZ_AP019309.1"/>
</dbReference>
<keyword evidence="3" id="KW-0520">NAD</keyword>
<dbReference type="Gene3D" id="3.40.50.720">
    <property type="entry name" value="NAD(P)-binding Rossmann-like Domain"/>
    <property type="match status" value="2"/>
</dbReference>
<dbReference type="AlphaFoldDB" id="A0A3G9JMH6"/>
<feature type="domain" description="D-isomer specific 2-hydroxyacid dehydrogenase catalytic" evidence="5">
    <location>
        <begin position="22"/>
        <end position="315"/>
    </location>
</feature>
<sequence>MNKKVVILNGDKMNFDGVLDYQILSDQVTVYSDTSTEEILGRIEEAEVVVTKELSVPSEVLMQFPKSVKLIVEAGTGYNNIALEAASEKKITVCNIPAYSTKRVAHTAIMFMLNLSSSMQVQMKMLAKGDKRNFTQHLMVPHVELNDKVLGVFGEGHTGREVIAIAQSLGMKVLVHTRHPKNTEGVTYVTKEALLQQADYISLHTALNGDTYHMIGKEELALMKPSAFLINTARGALIDEAALIEALKAHTIAGAGLDVQEHEPLSPDSPLFDLDNVIITPHMGWKGKETRERLLSIIKDDIDAFEKGAPINVVNTLK</sequence>
<dbReference type="Pfam" id="PF02826">
    <property type="entry name" value="2-Hacid_dh_C"/>
    <property type="match status" value="1"/>
</dbReference>
<dbReference type="PANTHER" id="PTHR43761:SF1">
    <property type="entry name" value="D-ISOMER SPECIFIC 2-HYDROXYACID DEHYDROGENASE CATALYTIC DOMAIN-CONTAINING PROTEIN-RELATED"/>
    <property type="match status" value="1"/>
</dbReference>
<organism evidence="7 8">
    <name type="scientific">Intestinibaculum porci</name>
    <dbReference type="NCBI Taxonomy" id="2487118"/>
    <lineage>
        <taxon>Bacteria</taxon>
        <taxon>Bacillati</taxon>
        <taxon>Bacillota</taxon>
        <taxon>Erysipelotrichia</taxon>
        <taxon>Erysipelotrichales</taxon>
        <taxon>Erysipelotrichaceae</taxon>
        <taxon>Intestinibaculum</taxon>
    </lineage>
</organism>
<accession>A0A3G9JMH6</accession>
<keyword evidence="2 4" id="KW-0560">Oxidoreductase</keyword>
<dbReference type="FunFam" id="3.40.50.720:FF:000203">
    <property type="entry name" value="D-3-phosphoglycerate dehydrogenase (SerA)"/>
    <property type="match status" value="1"/>
</dbReference>
<dbReference type="InterPro" id="IPR050418">
    <property type="entry name" value="D-iso_2-hydroxyacid_DH_PdxB"/>
</dbReference>
<dbReference type="GO" id="GO:0051287">
    <property type="term" value="F:NAD binding"/>
    <property type="evidence" value="ECO:0007669"/>
    <property type="project" value="InterPro"/>
</dbReference>
<dbReference type="SUPFAM" id="SSF52283">
    <property type="entry name" value="Formate/glycerate dehydrogenase catalytic domain-like"/>
    <property type="match status" value="1"/>
</dbReference>
<dbReference type="Pfam" id="PF00389">
    <property type="entry name" value="2-Hacid_dh"/>
    <property type="match status" value="1"/>
</dbReference>
<evidence type="ECO:0000259" key="6">
    <source>
        <dbReference type="Pfam" id="PF02826"/>
    </source>
</evidence>
<dbReference type="InParanoid" id="A0A3G9JMH6"/>
<keyword evidence="8" id="KW-1185">Reference proteome</keyword>
<dbReference type="KEGG" id="ebm:SG0102_21450"/>
<dbReference type="InterPro" id="IPR006139">
    <property type="entry name" value="D-isomer_2_OHA_DH_cat_dom"/>
</dbReference>
<protein>
    <submittedName>
        <fullName evidence="7">Glycerate dehydrogenase</fullName>
    </submittedName>
</protein>
<dbReference type="EMBL" id="AP019309">
    <property type="protein sequence ID" value="BBH27211.1"/>
    <property type="molecule type" value="Genomic_DNA"/>
</dbReference>
<dbReference type="InterPro" id="IPR029753">
    <property type="entry name" value="D-isomer_DH_CS"/>
</dbReference>
<name>A0A3G9JMH6_9FIRM</name>
<evidence type="ECO:0000256" key="3">
    <source>
        <dbReference type="ARBA" id="ARBA00023027"/>
    </source>
</evidence>
<dbReference type="SUPFAM" id="SSF51735">
    <property type="entry name" value="NAD(P)-binding Rossmann-fold domains"/>
    <property type="match status" value="1"/>
</dbReference>
<dbReference type="InterPro" id="IPR036291">
    <property type="entry name" value="NAD(P)-bd_dom_sf"/>
</dbReference>
<evidence type="ECO:0000313" key="8">
    <source>
        <dbReference type="Proteomes" id="UP000268059"/>
    </source>
</evidence>
<reference evidence="7 8" key="1">
    <citation type="submission" date="2018-11" db="EMBL/GenBank/DDBJ databases">
        <title>Novel Erysipelotrichaceae bacterium isolated from small intestine of a swine.</title>
        <authorList>
            <person name="Kim J.S."/>
            <person name="Choe H."/>
            <person name="Lee Y.R."/>
            <person name="Kim K.M."/>
            <person name="Park D.S."/>
        </authorList>
    </citation>
    <scope>NUCLEOTIDE SEQUENCE [LARGE SCALE GENOMIC DNA]</scope>
    <source>
        <strain evidence="7 8">SG0102</strain>
    </source>
</reference>